<dbReference type="InterPro" id="IPR047187">
    <property type="entry name" value="SF1_C_Upf1"/>
</dbReference>
<evidence type="ECO:0000313" key="8">
    <source>
        <dbReference type="Proteomes" id="UP000271162"/>
    </source>
</evidence>
<dbReference type="SUPFAM" id="SSF52540">
    <property type="entry name" value="P-loop containing nucleoside triphosphate hydrolases"/>
    <property type="match status" value="1"/>
</dbReference>
<name>A0A158R180_NIPBR</name>
<gene>
    <name evidence="7" type="ORF">NBR_LOCUS13264</name>
</gene>
<dbReference type="AlphaFoldDB" id="A0A158R180"/>
<feature type="domain" description="NF-X1-type" evidence="6">
    <location>
        <begin position="576"/>
        <end position="593"/>
    </location>
</feature>
<dbReference type="PANTHER" id="PTHR10887:SF341">
    <property type="entry name" value="NFX1-TYPE ZINC FINGER-CONTAINING PROTEIN 1"/>
    <property type="match status" value="1"/>
</dbReference>
<dbReference type="InterPro" id="IPR000967">
    <property type="entry name" value="Znf_NFX1"/>
</dbReference>
<feature type="domain" description="NF-X1-type" evidence="6">
    <location>
        <begin position="520"/>
        <end position="543"/>
    </location>
</feature>
<dbReference type="EMBL" id="UYSL01020986">
    <property type="protein sequence ID" value="VDL76853.1"/>
    <property type="molecule type" value="Genomic_DNA"/>
</dbReference>
<dbReference type="GO" id="GO:0031380">
    <property type="term" value="C:nuclear RNA-directed RNA polymerase complex"/>
    <property type="evidence" value="ECO:0007669"/>
    <property type="project" value="TreeGrafter"/>
</dbReference>
<dbReference type="CDD" id="cd06008">
    <property type="entry name" value="NF-X1-zinc-finger"/>
    <property type="match status" value="1"/>
</dbReference>
<reference evidence="9" key="1">
    <citation type="submission" date="2016-04" db="UniProtKB">
        <authorList>
            <consortium name="WormBaseParasite"/>
        </authorList>
    </citation>
    <scope>IDENTIFICATION</scope>
</reference>
<feature type="compositionally biased region" description="Basic and acidic residues" evidence="5">
    <location>
        <begin position="48"/>
        <end position="57"/>
    </location>
</feature>
<keyword evidence="3" id="KW-0863">Zinc-finger</keyword>
<dbReference type="InterPro" id="IPR045055">
    <property type="entry name" value="DNA2/NAM7-like"/>
</dbReference>
<keyword evidence="4" id="KW-0862">Zinc</keyword>
<dbReference type="InterPro" id="IPR041679">
    <property type="entry name" value="DNA2/NAM7-like_C"/>
</dbReference>
<feature type="domain" description="NF-X1-type" evidence="6">
    <location>
        <begin position="547"/>
        <end position="568"/>
    </location>
</feature>
<keyword evidence="1" id="KW-0479">Metal-binding</keyword>
<dbReference type="GO" id="GO:0008270">
    <property type="term" value="F:zinc ion binding"/>
    <property type="evidence" value="ECO:0007669"/>
    <property type="project" value="UniProtKB-KW"/>
</dbReference>
<evidence type="ECO:0000256" key="2">
    <source>
        <dbReference type="ARBA" id="ARBA00022737"/>
    </source>
</evidence>
<evidence type="ECO:0000256" key="1">
    <source>
        <dbReference type="ARBA" id="ARBA00022723"/>
    </source>
</evidence>
<protein>
    <submittedName>
        <fullName evidence="9">AAA_12 domain-containing protein</fullName>
    </submittedName>
</protein>
<evidence type="ECO:0000256" key="5">
    <source>
        <dbReference type="SAM" id="MobiDB-lite"/>
    </source>
</evidence>
<dbReference type="PANTHER" id="PTHR10887">
    <property type="entry name" value="DNA2/NAM7 HELICASE FAMILY"/>
    <property type="match status" value="1"/>
</dbReference>
<evidence type="ECO:0000259" key="6">
    <source>
        <dbReference type="SMART" id="SM00438"/>
    </source>
</evidence>
<accession>A0A158R180</accession>
<reference evidence="7 8" key="2">
    <citation type="submission" date="2018-11" db="EMBL/GenBank/DDBJ databases">
        <authorList>
            <consortium name="Pathogen Informatics"/>
        </authorList>
    </citation>
    <scope>NUCLEOTIDE SEQUENCE [LARGE SCALE GENOMIC DNA]</scope>
</reference>
<evidence type="ECO:0000313" key="7">
    <source>
        <dbReference type="EMBL" id="VDL76853.1"/>
    </source>
</evidence>
<dbReference type="GO" id="GO:0031048">
    <property type="term" value="P:regulatory ncRNA-mediated heterochromatin formation"/>
    <property type="evidence" value="ECO:0007669"/>
    <property type="project" value="TreeGrafter"/>
</dbReference>
<dbReference type="Proteomes" id="UP000271162">
    <property type="component" value="Unassembled WGS sequence"/>
</dbReference>
<dbReference type="CDD" id="cd18808">
    <property type="entry name" value="SF1_C_Upf1"/>
    <property type="match status" value="1"/>
</dbReference>
<keyword evidence="8" id="KW-1185">Reference proteome</keyword>
<feature type="region of interest" description="Disordered" evidence="5">
    <location>
        <begin position="38"/>
        <end position="61"/>
    </location>
</feature>
<dbReference type="Gene3D" id="3.40.50.300">
    <property type="entry name" value="P-loop containing nucleotide triphosphate hydrolases"/>
    <property type="match status" value="2"/>
</dbReference>
<dbReference type="OMA" id="QTIEHAS"/>
<evidence type="ECO:0000256" key="4">
    <source>
        <dbReference type="ARBA" id="ARBA00022833"/>
    </source>
</evidence>
<proteinExistence type="predicted"/>
<dbReference type="WBParaSite" id="NBR_0001326301-mRNA-1">
    <property type="protein sequence ID" value="NBR_0001326301-mRNA-1"/>
    <property type="gene ID" value="NBR_0001326301"/>
</dbReference>
<evidence type="ECO:0000313" key="9">
    <source>
        <dbReference type="WBParaSite" id="NBR_0001326301-mRNA-1"/>
    </source>
</evidence>
<evidence type="ECO:0000256" key="3">
    <source>
        <dbReference type="ARBA" id="ARBA00022771"/>
    </source>
</evidence>
<dbReference type="Pfam" id="PF13087">
    <property type="entry name" value="AAA_12"/>
    <property type="match status" value="1"/>
</dbReference>
<dbReference type="SMART" id="SM00438">
    <property type="entry name" value="ZnF_NFX"/>
    <property type="match status" value="4"/>
</dbReference>
<feature type="domain" description="NF-X1-type" evidence="6">
    <location>
        <begin position="468"/>
        <end position="489"/>
    </location>
</feature>
<dbReference type="InterPro" id="IPR027417">
    <property type="entry name" value="P-loop_NTPase"/>
</dbReference>
<sequence length="734" mass="83579">MRTWKGCHCDSQGNPLDDEEVLACWLLGRAYNQKNCREMPLEEEEEDSREKNAEREQLFSADDADGLETLDDLLENANKYADDDEELNDELYLTEKVWDIVDTGYVAKEVILLEGRVKGYFEKSFGQGKPPLDRTFKQECSEALHAIFRAVPMSSEEAADVKSMFSLPKGRRWELYMFWMKQLFVSATTTGAAKERELLRRLRCPIVFVEEAALVLEAHTLSTLLPSVEHVVLIEVYELAREYHLDVSMFERLVRNGHPYSTLQVQHRMNTDITENIIRPFFYPSVADSESVRNYPEVPGMHKKCFFWMHEEPETTPFNETSRSCSYEVTMVVALVSYLKKQGIALNEITVLATYWAQATDIQKAMAANFGLLPDGGAAIDVQNRVTVALTRARHGMYVVGNLVYLARCSSFWRDIAHHIYNKGFAGDELPIRCQRHGNVQTIEHASDFAEKSPDGGCMEICNGELPCGHTCPRRCHPIDDHDSYKCLKQCRRRCKNAQYRHSCQRPCCEVGVLQEIAECGHSAILPCHAGSDRRFCPKQCGKVLPCGHTCSRECGECHREGECRCQDVCDKLLRCGHKCTKRCWEPCEPCMQLCLNSCKHRDCGNSGGDQPFKYGRNCSQLCVLCPQLCDNICRHRSCSNRCYEECSVGRCEQPCTKKLACGHACLGMCGEECPQTNFTIGTNSFKRGCPVVDELYEDEARDRNLPEKRAASEIQISAKFLEQRRERIVECEL</sequence>
<keyword evidence="2" id="KW-0677">Repeat</keyword>
<dbReference type="STRING" id="27835.A0A158R180"/>
<organism evidence="9">
    <name type="scientific">Nippostrongylus brasiliensis</name>
    <name type="common">Rat hookworm</name>
    <dbReference type="NCBI Taxonomy" id="27835"/>
    <lineage>
        <taxon>Eukaryota</taxon>
        <taxon>Metazoa</taxon>
        <taxon>Ecdysozoa</taxon>
        <taxon>Nematoda</taxon>
        <taxon>Chromadorea</taxon>
        <taxon>Rhabditida</taxon>
        <taxon>Rhabditina</taxon>
        <taxon>Rhabditomorpha</taxon>
        <taxon>Strongyloidea</taxon>
        <taxon>Heligmosomidae</taxon>
        <taxon>Nippostrongylus</taxon>
    </lineage>
</organism>